<dbReference type="Gene3D" id="2.30.38.10">
    <property type="entry name" value="Luciferase, Domain 3"/>
    <property type="match status" value="1"/>
</dbReference>
<proteinExistence type="predicted"/>
<dbReference type="Pfam" id="PF00501">
    <property type="entry name" value="AMP-binding"/>
    <property type="match status" value="1"/>
</dbReference>
<dbReference type="SUPFAM" id="SSF56801">
    <property type="entry name" value="Acetyl-CoA synthetase-like"/>
    <property type="match status" value="1"/>
</dbReference>
<feature type="domain" description="AMP-dependent synthetase/ligase" evidence="2">
    <location>
        <begin position="39"/>
        <end position="127"/>
    </location>
</feature>
<accession>A0ABQ8IJS8</accession>
<keyword evidence="4" id="KW-1185">Reference proteome</keyword>
<dbReference type="Gene3D" id="3.40.50.980">
    <property type="match status" value="2"/>
</dbReference>
<organism evidence="3 4">
    <name type="scientific">Xanthoceras sorbifolium</name>
    <dbReference type="NCBI Taxonomy" id="99658"/>
    <lineage>
        <taxon>Eukaryota</taxon>
        <taxon>Viridiplantae</taxon>
        <taxon>Streptophyta</taxon>
        <taxon>Embryophyta</taxon>
        <taxon>Tracheophyta</taxon>
        <taxon>Spermatophyta</taxon>
        <taxon>Magnoliopsida</taxon>
        <taxon>eudicotyledons</taxon>
        <taxon>Gunneridae</taxon>
        <taxon>Pentapetalae</taxon>
        <taxon>rosids</taxon>
        <taxon>malvids</taxon>
        <taxon>Sapindales</taxon>
        <taxon>Sapindaceae</taxon>
        <taxon>Xanthoceroideae</taxon>
        <taxon>Xanthoceras</taxon>
    </lineage>
</organism>
<dbReference type="PANTHER" id="PTHR24096">
    <property type="entry name" value="LONG-CHAIN-FATTY-ACID--COA LIGASE"/>
    <property type="match status" value="1"/>
</dbReference>
<dbReference type="InterPro" id="IPR000873">
    <property type="entry name" value="AMP-dep_synth/lig_dom"/>
</dbReference>
<dbReference type="Proteomes" id="UP000827721">
    <property type="component" value="Unassembled WGS sequence"/>
</dbReference>
<dbReference type="PANTHER" id="PTHR24096:SF251">
    <property type="entry name" value="4-COUMARATE--COA LIGASE-LIKE 9"/>
    <property type="match status" value="1"/>
</dbReference>
<evidence type="ECO:0000256" key="1">
    <source>
        <dbReference type="ARBA" id="ARBA00022598"/>
    </source>
</evidence>
<dbReference type="EMBL" id="JAFEMO010000001">
    <property type="protein sequence ID" value="KAH7576900.1"/>
    <property type="molecule type" value="Genomic_DNA"/>
</dbReference>
<gene>
    <name evidence="3" type="ORF">JRO89_XS01G0172700</name>
</gene>
<evidence type="ECO:0000313" key="4">
    <source>
        <dbReference type="Proteomes" id="UP000827721"/>
    </source>
</evidence>
<evidence type="ECO:0000259" key="2">
    <source>
        <dbReference type="Pfam" id="PF00501"/>
    </source>
</evidence>
<reference evidence="3 4" key="1">
    <citation type="submission" date="2021-02" db="EMBL/GenBank/DDBJ databases">
        <title>Plant Genome Project.</title>
        <authorList>
            <person name="Zhang R.-G."/>
        </authorList>
    </citation>
    <scope>NUCLEOTIDE SEQUENCE [LARGE SCALE GENOMIC DNA]</scope>
    <source>
        <tissue evidence="3">Leaves</tissue>
    </source>
</reference>
<name>A0ABQ8IJS8_9ROSI</name>
<evidence type="ECO:0000313" key="3">
    <source>
        <dbReference type="EMBL" id="KAH7576900.1"/>
    </source>
</evidence>
<comment type="caution">
    <text evidence="3">The sequence shown here is derived from an EMBL/GenBank/DDBJ whole genome shotgun (WGS) entry which is preliminary data.</text>
</comment>
<protein>
    <recommendedName>
        <fullName evidence="2">AMP-dependent synthetase/ligase domain-containing protein</fullName>
    </recommendedName>
</protein>
<keyword evidence="1" id="KW-0436">Ligase</keyword>
<sequence>MSQASHKLPLNLRTISIDSPEFSSLLTCKSNTISCTNLDSVSEEAVNQSDVAAIIYSSGTTSGRNKGILLTHRNLIGRLAGYFATDVFEQRATRKVSLVKRASFGSFGLITMTRGGRLHLGRLVLLEKASELEAGAKIVDPQTGATLSPGHTGELLLRGPTIMEGYIGDEKATAEAWD</sequence>